<reference evidence="1" key="1">
    <citation type="submission" date="2020-11" db="EMBL/GenBank/DDBJ databases">
        <title>The chromosome-scale genome resource for two endophytic Fusarium species: F. culmorum and F. pseudograminearum.</title>
        <authorList>
            <person name="Yuan Z."/>
        </authorList>
    </citation>
    <scope>NUCLEOTIDE SEQUENCE</scope>
    <source>
        <strain evidence="1">Class2-1B</strain>
    </source>
</reference>
<dbReference type="AlphaFoldDB" id="A0A7S8DBZ0"/>
<accession>A0A7S8DBZ0</accession>
<dbReference type="Proteomes" id="UP000663297">
    <property type="component" value="Chromosome 3"/>
</dbReference>
<sequence length="122" mass="14232">MCKEFNESYRCIECDKEIERRRDFKMCKKGREANEWGACLCGEEEGHIVDSSHHEVKTSQICTNYDVEKRDGQDFRMCDKGRAANKWGICGKSSIEEKPVSDSLCKACEEKKKKKKKDKQLR</sequence>
<gene>
    <name evidence="1" type="ORF">HYE67_007873</name>
</gene>
<name>A0A7S8DBZ0_FUSCU</name>
<organism evidence="1">
    <name type="scientific">Fusarium culmorum</name>
    <dbReference type="NCBI Taxonomy" id="5516"/>
    <lineage>
        <taxon>Eukaryota</taxon>
        <taxon>Fungi</taxon>
        <taxon>Dikarya</taxon>
        <taxon>Ascomycota</taxon>
        <taxon>Pezizomycotina</taxon>
        <taxon>Sordariomycetes</taxon>
        <taxon>Hypocreomycetidae</taxon>
        <taxon>Hypocreales</taxon>
        <taxon>Nectriaceae</taxon>
        <taxon>Fusarium</taxon>
    </lineage>
</organism>
<dbReference type="EMBL" id="CP064749">
    <property type="protein sequence ID" value="QPC65642.1"/>
    <property type="molecule type" value="Genomic_DNA"/>
</dbReference>
<protein>
    <submittedName>
        <fullName evidence="1">Uncharacterized protein</fullName>
    </submittedName>
</protein>
<proteinExistence type="predicted"/>
<evidence type="ECO:0000313" key="1">
    <source>
        <dbReference type="EMBL" id="QPC65642.1"/>
    </source>
</evidence>